<accession>A0A563DF27</accession>
<dbReference type="AlphaFoldDB" id="A0A563DF27"/>
<dbReference type="GO" id="GO:0008745">
    <property type="term" value="F:N-acetylmuramoyl-L-alanine amidase activity"/>
    <property type="evidence" value="ECO:0007669"/>
    <property type="project" value="InterPro"/>
</dbReference>
<evidence type="ECO:0000313" key="4">
    <source>
        <dbReference type="Proteomes" id="UP000319499"/>
    </source>
</evidence>
<dbReference type="GO" id="GO:0008270">
    <property type="term" value="F:zinc ion binding"/>
    <property type="evidence" value="ECO:0007669"/>
    <property type="project" value="InterPro"/>
</dbReference>
<evidence type="ECO:0000259" key="2">
    <source>
        <dbReference type="SMART" id="SM00701"/>
    </source>
</evidence>
<dbReference type="InterPro" id="IPR006619">
    <property type="entry name" value="PGRP_domain_met/bac"/>
</dbReference>
<comment type="similarity">
    <text evidence="1">Belongs to the N-acetylmuramoyl-L-alanine amidase 2 family.</text>
</comment>
<reference evidence="3 4" key="1">
    <citation type="submission" date="2019-02" db="EMBL/GenBank/DDBJ databases">
        <title>Apibacter muscae sp. nov.: a novel member of the house fly microbiota.</title>
        <authorList>
            <person name="Park R."/>
        </authorList>
    </citation>
    <scope>NUCLEOTIDE SEQUENCE [LARGE SCALE GENOMIC DNA]</scope>
    <source>
        <strain evidence="3 4">AL1</strain>
    </source>
</reference>
<dbReference type="OrthoDB" id="2812205at2"/>
<dbReference type="InterPro" id="IPR015510">
    <property type="entry name" value="PGRP"/>
</dbReference>
<dbReference type="Proteomes" id="UP000319499">
    <property type="component" value="Unassembled WGS sequence"/>
</dbReference>
<dbReference type="CDD" id="cd06583">
    <property type="entry name" value="PGRP"/>
    <property type="match status" value="1"/>
</dbReference>
<dbReference type="PANTHER" id="PTHR11022">
    <property type="entry name" value="PEPTIDOGLYCAN RECOGNITION PROTEIN"/>
    <property type="match status" value="1"/>
</dbReference>
<name>A0A563DF27_9FLAO</name>
<evidence type="ECO:0000256" key="1">
    <source>
        <dbReference type="ARBA" id="ARBA00007553"/>
    </source>
</evidence>
<sequence length="161" mass="18382">MEPLDKFYDTIVVHHSGNEVDYPTVKQVQDKHMDSKSDSRADIGYHYAIDKDGKIYEGRDIKFKGSHVNKANTGKIGIVLLADLSTDDAGMGWRSTFEWSNGELTNKLERSLLKLCKFLDDLYGIEILAGHMEINTDRYCPGNLTMAKINNWRKLLKMKKP</sequence>
<keyword evidence="4" id="KW-1185">Reference proteome</keyword>
<dbReference type="EMBL" id="SELH01000019">
    <property type="protein sequence ID" value="TWP28364.1"/>
    <property type="molecule type" value="Genomic_DNA"/>
</dbReference>
<organism evidence="3 4">
    <name type="scientific">Apibacter muscae</name>
    <dbReference type="NCBI Taxonomy" id="2509004"/>
    <lineage>
        <taxon>Bacteria</taxon>
        <taxon>Pseudomonadati</taxon>
        <taxon>Bacteroidota</taxon>
        <taxon>Flavobacteriia</taxon>
        <taxon>Flavobacteriales</taxon>
        <taxon>Weeksellaceae</taxon>
        <taxon>Apibacter</taxon>
    </lineage>
</organism>
<proteinExistence type="inferred from homology"/>
<dbReference type="InterPro" id="IPR002502">
    <property type="entry name" value="Amidase_domain"/>
</dbReference>
<protein>
    <submittedName>
        <fullName evidence="3">N-acetylmuramoyl-L-alanine amidase</fullName>
    </submittedName>
</protein>
<feature type="domain" description="Peptidoglycan recognition protein family" evidence="2">
    <location>
        <begin position="2"/>
        <end position="117"/>
    </location>
</feature>
<dbReference type="SMART" id="SM00701">
    <property type="entry name" value="PGRP"/>
    <property type="match status" value="1"/>
</dbReference>
<dbReference type="Pfam" id="PF01510">
    <property type="entry name" value="Amidase_2"/>
    <property type="match status" value="1"/>
</dbReference>
<comment type="caution">
    <text evidence="3">The sequence shown here is derived from an EMBL/GenBank/DDBJ whole genome shotgun (WGS) entry which is preliminary data.</text>
</comment>
<dbReference type="PANTHER" id="PTHR11022:SF41">
    <property type="entry name" value="PEPTIDOGLYCAN-RECOGNITION PROTEIN LC-RELATED"/>
    <property type="match status" value="1"/>
</dbReference>
<dbReference type="InterPro" id="IPR036505">
    <property type="entry name" value="Amidase/PGRP_sf"/>
</dbReference>
<dbReference type="SUPFAM" id="SSF55846">
    <property type="entry name" value="N-acetylmuramoyl-L-alanine amidase-like"/>
    <property type="match status" value="1"/>
</dbReference>
<evidence type="ECO:0000313" key="3">
    <source>
        <dbReference type="EMBL" id="TWP28364.1"/>
    </source>
</evidence>
<dbReference type="Gene3D" id="3.40.80.10">
    <property type="entry name" value="Peptidoglycan recognition protein-like"/>
    <property type="match status" value="1"/>
</dbReference>
<gene>
    <name evidence="3" type="ORF">ETU09_06055</name>
</gene>
<dbReference type="GO" id="GO:0009253">
    <property type="term" value="P:peptidoglycan catabolic process"/>
    <property type="evidence" value="ECO:0007669"/>
    <property type="project" value="InterPro"/>
</dbReference>